<dbReference type="SUPFAM" id="SSF55486">
    <property type="entry name" value="Metalloproteases ('zincins'), catalytic domain"/>
    <property type="match status" value="1"/>
</dbReference>
<evidence type="ECO:0000256" key="1">
    <source>
        <dbReference type="ARBA" id="ARBA00004496"/>
    </source>
</evidence>
<dbReference type="FunFam" id="3.40.390.10:FF:000006">
    <property type="entry name" value="Thimet oligopeptidase 1"/>
    <property type="match status" value="1"/>
</dbReference>
<dbReference type="GO" id="GO:0006508">
    <property type="term" value="P:proteolysis"/>
    <property type="evidence" value="ECO:0007669"/>
    <property type="project" value="UniProtKB-KW"/>
</dbReference>
<evidence type="ECO:0000256" key="8">
    <source>
        <dbReference type="ARBA" id="ARBA00023049"/>
    </source>
</evidence>
<dbReference type="InterPro" id="IPR045090">
    <property type="entry name" value="Pept_M3A_M3B"/>
</dbReference>
<dbReference type="MEROPS" id="M03.009"/>
<dbReference type="PANTHER" id="PTHR11804">
    <property type="entry name" value="PROTEASE M3 THIMET OLIGOPEPTIDASE-RELATED"/>
    <property type="match status" value="1"/>
</dbReference>
<dbReference type="OrthoDB" id="534666at2759"/>
<evidence type="ECO:0000313" key="12">
    <source>
        <dbReference type="Proteomes" id="UP000002668"/>
    </source>
</evidence>
<evidence type="ECO:0000256" key="2">
    <source>
        <dbReference type="ARBA" id="ARBA00006040"/>
    </source>
</evidence>
<dbReference type="InterPro" id="IPR001567">
    <property type="entry name" value="Pept_M3A_M3B_dom"/>
</dbReference>
<evidence type="ECO:0000256" key="9">
    <source>
        <dbReference type="RuleBase" id="RU003435"/>
    </source>
</evidence>
<gene>
    <name evidence="11" type="ORF">LEMA_P060050.1</name>
</gene>
<evidence type="ECO:0000259" key="10">
    <source>
        <dbReference type="Pfam" id="PF01432"/>
    </source>
</evidence>
<evidence type="ECO:0000256" key="4">
    <source>
        <dbReference type="ARBA" id="ARBA00022670"/>
    </source>
</evidence>
<evidence type="ECO:0000313" key="11">
    <source>
        <dbReference type="EMBL" id="CBX90971.1"/>
    </source>
</evidence>
<dbReference type="Gene3D" id="1.20.1050.40">
    <property type="entry name" value="Endopeptidase. Chain P, domain 1"/>
    <property type="match status" value="1"/>
</dbReference>
<accession>E4ZIF0</accession>
<dbReference type="OMA" id="KNFQSAM"/>
<feature type="domain" description="Peptidase M3A/M3B catalytic" evidence="10">
    <location>
        <begin position="282"/>
        <end position="782"/>
    </location>
</feature>
<dbReference type="InterPro" id="IPR024080">
    <property type="entry name" value="Neurolysin/TOP_N"/>
</dbReference>
<dbReference type="EMBL" id="FP929065">
    <property type="protein sequence ID" value="CBX90971.1"/>
    <property type="molecule type" value="Genomic_DNA"/>
</dbReference>
<dbReference type="InterPro" id="IPR024079">
    <property type="entry name" value="MetalloPept_cat_dom_sf"/>
</dbReference>
<dbReference type="STRING" id="985895.E4ZIF0"/>
<dbReference type="InParanoid" id="E4ZIF0"/>
<dbReference type="GO" id="GO:0004222">
    <property type="term" value="F:metalloendopeptidase activity"/>
    <property type="evidence" value="ECO:0007669"/>
    <property type="project" value="InterPro"/>
</dbReference>
<keyword evidence="5 9" id="KW-0479">Metal-binding</keyword>
<dbReference type="Gene3D" id="3.40.390.10">
    <property type="entry name" value="Collagenase (Catalytic Domain)"/>
    <property type="match status" value="1"/>
</dbReference>
<dbReference type="GO" id="GO:0005758">
    <property type="term" value="C:mitochondrial intermembrane space"/>
    <property type="evidence" value="ECO:0007669"/>
    <property type="project" value="TreeGrafter"/>
</dbReference>
<evidence type="ECO:0000256" key="5">
    <source>
        <dbReference type="ARBA" id="ARBA00022723"/>
    </source>
</evidence>
<dbReference type="FunCoup" id="E4ZIF0">
    <property type="interactions" value="693"/>
</dbReference>
<keyword evidence="4 9" id="KW-0645">Protease</keyword>
<keyword evidence="3" id="KW-0963">Cytoplasm</keyword>
<dbReference type="VEuPathDB" id="FungiDB:LEMA_P060050.1"/>
<dbReference type="GeneID" id="13284477"/>
<proteinExistence type="inferred from homology"/>
<comment type="subcellular location">
    <subcellularLocation>
        <location evidence="1">Cytoplasm</location>
    </subcellularLocation>
</comment>
<reference evidence="12" key="1">
    <citation type="journal article" date="2011" name="Nat. Commun.">
        <title>Effector diversification within compartments of the Leptosphaeria maculans genome affected by Repeat-Induced Point mutations.</title>
        <authorList>
            <person name="Rouxel T."/>
            <person name="Grandaubert J."/>
            <person name="Hane J.K."/>
            <person name="Hoede C."/>
            <person name="van de Wouw A.P."/>
            <person name="Couloux A."/>
            <person name="Dominguez V."/>
            <person name="Anthouard V."/>
            <person name="Bally P."/>
            <person name="Bourras S."/>
            <person name="Cozijnsen A.J."/>
            <person name="Ciuffetti L.M."/>
            <person name="Degrave A."/>
            <person name="Dilmaghani A."/>
            <person name="Duret L."/>
            <person name="Fudal I."/>
            <person name="Goodwin S.B."/>
            <person name="Gout L."/>
            <person name="Glaser N."/>
            <person name="Linglin J."/>
            <person name="Kema G.H.J."/>
            <person name="Lapalu N."/>
            <person name="Lawrence C.B."/>
            <person name="May K."/>
            <person name="Meyer M."/>
            <person name="Ollivier B."/>
            <person name="Poulain J."/>
            <person name="Schoch C.L."/>
            <person name="Simon A."/>
            <person name="Spatafora J.W."/>
            <person name="Stachowiak A."/>
            <person name="Turgeon B.G."/>
            <person name="Tyler B.M."/>
            <person name="Vincent D."/>
            <person name="Weissenbach J."/>
            <person name="Amselem J."/>
            <person name="Quesneville H."/>
            <person name="Oliver R.P."/>
            <person name="Wincker P."/>
            <person name="Balesdent M.-H."/>
            <person name="Howlett B.J."/>
        </authorList>
    </citation>
    <scope>NUCLEOTIDE SEQUENCE [LARGE SCALE GENOMIC DNA]</scope>
    <source>
        <strain evidence="12">JN3 / isolate v23.1.3 / race Av1-4-5-6-7-8</strain>
    </source>
</reference>
<dbReference type="Pfam" id="PF01432">
    <property type="entry name" value="Peptidase_M3"/>
    <property type="match status" value="1"/>
</dbReference>
<keyword evidence="7 9" id="KW-0862">Zinc</keyword>
<dbReference type="AlphaFoldDB" id="E4ZIF0"/>
<evidence type="ECO:0000256" key="3">
    <source>
        <dbReference type="ARBA" id="ARBA00022490"/>
    </source>
</evidence>
<comment type="cofactor">
    <cofactor evidence="9">
        <name>Zn(2+)</name>
        <dbReference type="ChEBI" id="CHEBI:29105"/>
    </cofactor>
    <text evidence="9">Binds 1 zinc ion.</text>
</comment>
<dbReference type="eggNOG" id="KOG2089">
    <property type="taxonomic scope" value="Eukaryota"/>
</dbReference>
<keyword evidence="6 9" id="KW-0378">Hydrolase</keyword>
<name>E4ZIF0_LEPMJ</name>
<dbReference type="PANTHER" id="PTHR11804:SF84">
    <property type="entry name" value="SACCHAROLYSIN"/>
    <property type="match status" value="1"/>
</dbReference>
<dbReference type="CDD" id="cd06455">
    <property type="entry name" value="M3A_TOP"/>
    <property type="match status" value="1"/>
</dbReference>
<dbReference type="HOGENOM" id="CLU_001805_1_1_1"/>
<dbReference type="InterPro" id="IPR024077">
    <property type="entry name" value="Neurolysin/TOP_dom2"/>
</dbReference>
<dbReference type="RefSeq" id="XP_003834336.1">
    <property type="nucleotide sequence ID" value="XM_003834288.1"/>
</dbReference>
<comment type="similarity">
    <text evidence="2 9">Belongs to the peptidase M3 family.</text>
</comment>
<protein>
    <submittedName>
        <fullName evidence="11">Similar to thimet oligopeptidase</fullName>
    </submittedName>
</protein>
<evidence type="ECO:0000256" key="6">
    <source>
        <dbReference type="ARBA" id="ARBA00022801"/>
    </source>
</evidence>
<dbReference type="FunFam" id="1.20.1050.40:FF:000001">
    <property type="entry name" value="Thimet oligopeptidase 1"/>
    <property type="match status" value="1"/>
</dbReference>
<evidence type="ECO:0000256" key="7">
    <source>
        <dbReference type="ARBA" id="ARBA00022833"/>
    </source>
</evidence>
<keyword evidence="12" id="KW-1185">Reference proteome</keyword>
<keyword evidence="8 9" id="KW-0482">Metalloprotease</keyword>
<dbReference type="Gene3D" id="1.10.1370.10">
    <property type="entry name" value="Neurolysin, domain 3"/>
    <property type="match status" value="1"/>
</dbReference>
<organism evidence="12">
    <name type="scientific">Leptosphaeria maculans (strain JN3 / isolate v23.1.3 / race Av1-4-5-6-7-8)</name>
    <name type="common">Blackleg fungus</name>
    <name type="synonym">Phoma lingam</name>
    <dbReference type="NCBI Taxonomy" id="985895"/>
    <lineage>
        <taxon>Eukaryota</taxon>
        <taxon>Fungi</taxon>
        <taxon>Dikarya</taxon>
        <taxon>Ascomycota</taxon>
        <taxon>Pezizomycotina</taxon>
        <taxon>Dothideomycetes</taxon>
        <taxon>Pleosporomycetidae</taxon>
        <taxon>Pleosporales</taxon>
        <taxon>Pleosporineae</taxon>
        <taxon>Leptosphaeriaceae</taxon>
        <taxon>Plenodomus</taxon>
        <taxon>Plenodomus lingam/Leptosphaeria maculans species complex</taxon>
    </lineage>
</organism>
<sequence length="785" mass="89153">MHTTVASSRLTKLLFAVVAVLIATFSILASLRLGLRVPSIVQYIRPHPLVTQSHRPLTNSTMVSSLYKKPPQLPPKFTATKESLLSDTKRLIERSRAVQDAIVAKNTRDTATFATVNLPSAHDDNKVAIESHIIGFYNAVSTNKELRDASSEAEQLFEDFAIESSMREDVFNLVDAVLKKGEKLDPESQRLLEKEHKSYIRNGLSLPAGEKRDRFKDIKQRLSQISIAFSKNLNEENGGLWFTREELDGVPDDVLSGLKKGDGENEGKVWLTFKYPDLFPTLKYATNAETRKTVFIANENKCPENVALFREAILLRDEAARLLGYDNHAQFRIEDKMAKTPKTVDDFLADLRVRLAPGGAKEIEKLKELKKQDNKERGLTGPLTEGYYLWDNRYYDRLMLEKEYQLDHQVIAEYFPLQTTIQGMLKIFEELFGLVFVEIVGEEERAALADGGKGSDIVWHEDVQIFSVWDDEGEGAGFVGYLYLDLFPRDGKYGHAANFNLQPGYIDENGKRRYPATALVCNFSKPTPKKPSLLKHEEVVTLFHELGHGIHDLVSRTTYSRFHGTNTVRDFVEAPSQMLENWCWTPSQLRSLSHHYSYLSPEYEAAYKESSGSDKKPAEKIPNSLVANLISTKHVNDALFNLRQLHFGTFDMKVHEPASHEALENMDITETYNSLRHEICQLDGPEALDGDKKGDWHWGNGEATFGHLIGGYDAGYYGYLSSQVYSTDMFYSVFKADPMNPKEGRRYRHTVLERGGSKEEMDILVEFLGRKPQTEAFYKELGIEK</sequence>
<dbReference type="GO" id="GO:0006518">
    <property type="term" value="P:peptide metabolic process"/>
    <property type="evidence" value="ECO:0007669"/>
    <property type="project" value="TreeGrafter"/>
</dbReference>
<dbReference type="Proteomes" id="UP000002668">
    <property type="component" value="Genome"/>
</dbReference>
<dbReference type="GO" id="GO:0046872">
    <property type="term" value="F:metal ion binding"/>
    <property type="evidence" value="ECO:0007669"/>
    <property type="project" value="UniProtKB-UniRule"/>
</dbReference>